<reference evidence="7 8" key="1">
    <citation type="submission" date="2018-05" db="EMBL/GenBank/DDBJ databases">
        <title>Genomic Encyclopedia of Type Strains, Phase IV (KMG-IV): sequencing the most valuable type-strain genomes for metagenomic binning, comparative biology and taxonomic classification.</title>
        <authorList>
            <person name="Goeker M."/>
        </authorList>
    </citation>
    <scope>NUCLEOTIDE SEQUENCE [LARGE SCALE GENOMIC DNA]</scope>
    <source>
        <strain evidence="7 8">DSM 16097</strain>
    </source>
</reference>
<organism evidence="7 8">
    <name type="scientific">Roseicyclus mahoneyensis</name>
    <dbReference type="NCBI Taxonomy" id="164332"/>
    <lineage>
        <taxon>Bacteria</taxon>
        <taxon>Pseudomonadati</taxon>
        <taxon>Pseudomonadota</taxon>
        <taxon>Alphaproteobacteria</taxon>
        <taxon>Rhodobacterales</taxon>
        <taxon>Roseobacteraceae</taxon>
        <taxon>Roseicyclus</taxon>
    </lineage>
</organism>
<dbReference type="InterPro" id="IPR002549">
    <property type="entry name" value="AI-2E-like"/>
</dbReference>
<feature type="transmembrane region" description="Helical" evidence="6">
    <location>
        <begin position="47"/>
        <end position="68"/>
    </location>
</feature>
<dbReference type="GO" id="GO:0016020">
    <property type="term" value="C:membrane"/>
    <property type="evidence" value="ECO:0007669"/>
    <property type="project" value="UniProtKB-SubCell"/>
</dbReference>
<evidence type="ECO:0000256" key="6">
    <source>
        <dbReference type="SAM" id="Phobius"/>
    </source>
</evidence>
<name>A0A316GFJ0_9RHOB</name>
<sequence>MADRHQIGKTAETMTDAGTPQRIQTGALIIIAGAVLLFMLVQARFMLTSLAVAIILFSLTSDAIAYISRLKIGPLRIPNWLASLVALVLISTGLFMLSSLVLSQVNTVLSTTLLYTERVPAAVADLFAWMGPDVESAIQNAMGSVNVSGYLRTVAGQAGGLMQGTVLVILFVGFLFAERLWFEVKLTSLMGGDTARAAQAQRIIGTIMHRVNYYLLVKTVVSAVTGAMVYAVAYAFNLELAVAIGVLTFILNYIPNVGSIVATVLATLVAYVQIGEPGPTMAFFVAVSLIQFVNGNIIDPWLMGRTLRLSTFGIIVSLAFWGAVWGIAGMFLSVPIMVAVMIVSSHVPGLRPVAVLLSREGLPDGEEPPAQIRAAE</sequence>
<comment type="subcellular location">
    <subcellularLocation>
        <location evidence="1">Membrane</location>
        <topology evidence="1">Multi-pass membrane protein</topology>
    </subcellularLocation>
</comment>
<feature type="transmembrane region" description="Helical" evidence="6">
    <location>
        <begin position="80"/>
        <end position="102"/>
    </location>
</feature>
<dbReference type="GO" id="GO:0055085">
    <property type="term" value="P:transmembrane transport"/>
    <property type="evidence" value="ECO:0007669"/>
    <property type="project" value="TreeGrafter"/>
</dbReference>
<accession>A0A316GFJ0</accession>
<keyword evidence="5 6" id="KW-0472">Membrane</keyword>
<feature type="transmembrane region" description="Helical" evidence="6">
    <location>
        <begin position="242"/>
        <end position="269"/>
    </location>
</feature>
<dbReference type="PANTHER" id="PTHR21716:SF64">
    <property type="entry name" value="AI-2 TRANSPORT PROTEIN TQSA"/>
    <property type="match status" value="1"/>
</dbReference>
<feature type="transmembrane region" description="Helical" evidence="6">
    <location>
        <begin position="23"/>
        <end position="41"/>
    </location>
</feature>
<keyword evidence="8" id="KW-1185">Reference proteome</keyword>
<keyword evidence="4 6" id="KW-1133">Transmembrane helix</keyword>
<evidence type="ECO:0000313" key="7">
    <source>
        <dbReference type="EMBL" id="PWK59757.1"/>
    </source>
</evidence>
<dbReference type="Proteomes" id="UP000245708">
    <property type="component" value="Unassembled WGS sequence"/>
</dbReference>
<feature type="transmembrane region" description="Helical" evidence="6">
    <location>
        <begin position="211"/>
        <end position="236"/>
    </location>
</feature>
<evidence type="ECO:0000256" key="4">
    <source>
        <dbReference type="ARBA" id="ARBA00022989"/>
    </source>
</evidence>
<dbReference type="PANTHER" id="PTHR21716">
    <property type="entry name" value="TRANSMEMBRANE PROTEIN"/>
    <property type="match status" value="1"/>
</dbReference>
<evidence type="ECO:0000256" key="2">
    <source>
        <dbReference type="ARBA" id="ARBA00009773"/>
    </source>
</evidence>
<evidence type="ECO:0000256" key="3">
    <source>
        <dbReference type="ARBA" id="ARBA00022692"/>
    </source>
</evidence>
<comment type="caution">
    <text evidence="7">The sequence shown here is derived from an EMBL/GenBank/DDBJ whole genome shotgun (WGS) entry which is preliminary data.</text>
</comment>
<dbReference type="EMBL" id="QGGW01000006">
    <property type="protein sequence ID" value="PWK59757.1"/>
    <property type="molecule type" value="Genomic_DNA"/>
</dbReference>
<comment type="similarity">
    <text evidence="2">Belongs to the autoinducer-2 exporter (AI-2E) (TC 2.A.86) family.</text>
</comment>
<feature type="transmembrane region" description="Helical" evidence="6">
    <location>
        <begin position="161"/>
        <end position="182"/>
    </location>
</feature>
<evidence type="ECO:0000256" key="5">
    <source>
        <dbReference type="ARBA" id="ARBA00023136"/>
    </source>
</evidence>
<evidence type="ECO:0000256" key="1">
    <source>
        <dbReference type="ARBA" id="ARBA00004141"/>
    </source>
</evidence>
<feature type="transmembrane region" description="Helical" evidence="6">
    <location>
        <begin position="281"/>
        <end position="298"/>
    </location>
</feature>
<dbReference type="AlphaFoldDB" id="A0A316GFJ0"/>
<evidence type="ECO:0000313" key="8">
    <source>
        <dbReference type="Proteomes" id="UP000245708"/>
    </source>
</evidence>
<gene>
    <name evidence="7" type="ORF">C7455_10643</name>
</gene>
<protein>
    <submittedName>
        <fullName evidence="7">Putative PurR-regulated permease PerM</fullName>
    </submittedName>
</protein>
<feature type="transmembrane region" description="Helical" evidence="6">
    <location>
        <begin position="318"/>
        <end position="343"/>
    </location>
</feature>
<dbReference type="Pfam" id="PF01594">
    <property type="entry name" value="AI-2E_transport"/>
    <property type="match status" value="1"/>
</dbReference>
<keyword evidence="3 6" id="KW-0812">Transmembrane</keyword>
<proteinExistence type="inferred from homology"/>